<dbReference type="SMART" id="SM00389">
    <property type="entry name" value="HOX"/>
    <property type="match status" value="1"/>
</dbReference>
<dbReference type="Pfam" id="PF00046">
    <property type="entry name" value="Homeodomain"/>
    <property type="match status" value="1"/>
</dbReference>
<dbReference type="AlphaFoldDB" id="A0A5J4P0Y9"/>
<keyword evidence="2 5" id="KW-0238">DNA-binding</keyword>
<accession>A0A5J4P0Y9</accession>
<evidence type="ECO:0000256" key="3">
    <source>
        <dbReference type="ARBA" id="ARBA00023155"/>
    </source>
</evidence>
<dbReference type="PANTHER" id="PTHR24333">
    <property type="entry name" value="HOMEO BOX HB9 LIKE A-RELATED"/>
    <property type="match status" value="1"/>
</dbReference>
<dbReference type="InterPro" id="IPR009057">
    <property type="entry name" value="Homeodomain-like_sf"/>
</dbReference>
<sequence>MKRNVTTREERSECPEETQSSSSPRRRRRTAFTQSQLAYLEHSFQLQRYLSVPERADLAAQLELTEAQVKTWYQNRRHVGGQFVDPKDGKTSFSACEETGRVASLCRTTTHSRNGYWYRGGSPIKSSPE</sequence>
<evidence type="ECO:0000259" key="8">
    <source>
        <dbReference type="PROSITE" id="PS50071"/>
    </source>
</evidence>
<evidence type="ECO:0000256" key="4">
    <source>
        <dbReference type="ARBA" id="ARBA00023242"/>
    </source>
</evidence>
<proteinExistence type="predicted"/>
<dbReference type="Gene3D" id="1.10.10.60">
    <property type="entry name" value="Homeodomain-like"/>
    <property type="match status" value="1"/>
</dbReference>
<dbReference type="GO" id="GO:0005634">
    <property type="term" value="C:nucleus"/>
    <property type="evidence" value="ECO:0007669"/>
    <property type="project" value="UniProtKB-SubCell"/>
</dbReference>
<evidence type="ECO:0000256" key="6">
    <source>
        <dbReference type="RuleBase" id="RU000682"/>
    </source>
</evidence>
<organism evidence="9 10">
    <name type="scientific">Paragonimus westermani</name>
    <dbReference type="NCBI Taxonomy" id="34504"/>
    <lineage>
        <taxon>Eukaryota</taxon>
        <taxon>Metazoa</taxon>
        <taxon>Spiralia</taxon>
        <taxon>Lophotrochozoa</taxon>
        <taxon>Platyhelminthes</taxon>
        <taxon>Trematoda</taxon>
        <taxon>Digenea</taxon>
        <taxon>Plagiorchiida</taxon>
        <taxon>Troglotremata</taxon>
        <taxon>Troglotrematidae</taxon>
        <taxon>Paragonimus</taxon>
    </lineage>
</organism>
<feature type="domain" description="Homeobox" evidence="8">
    <location>
        <begin position="23"/>
        <end position="77"/>
    </location>
</feature>
<comment type="caution">
    <text evidence="9">The sequence shown here is derived from an EMBL/GenBank/DDBJ whole genome shotgun (WGS) entry which is preliminary data.</text>
</comment>
<gene>
    <name evidence="9" type="ORF">DEA37_0010906</name>
</gene>
<dbReference type="CDD" id="cd00086">
    <property type="entry name" value="homeodomain"/>
    <property type="match status" value="1"/>
</dbReference>
<evidence type="ECO:0000256" key="2">
    <source>
        <dbReference type="ARBA" id="ARBA00023125"/>
    </source>
</evidence>
<feature type="DNA-binding region" description="Homeobox" evidence="5">
    <location>
        <begin position="25"/>
        <end position="78"/>
    </location>
</feature>
<evidence type="ECO:0000313" key="9">
    <source>
        <dbReference type="EMBL" id="KAA3681534.1"/>
    </source>
</evidence>
<dbReference type="SUPFAM" id="SSF46689">
    <property type="entry name" value="Homeodomain-like"/>
    <property type="match status" value="1"/>
</dbReference>
<dbReference type="InterPro" id="IPR001356">
    <property type="entry name" value="HD"/>
</dbReference>
<dbReference type="EMBL" id="QNGE01000182">
    <property type="protein sequence ID" value="KAA3681534.1"/>
    <property type="molecule type" value="Genomic_DNA"/>
</dbReference>
<keyword evidence="4 5" id="KW-0539">Nucleus</keyword>
<protein>
    <recommendedName>
        <fullName evidence="8">Homeobox domain-containing protein</fullName>
    </recommendedName>
</protein>
<dbReference type="PANTHER" id="PTHR24333:SF5">
    <property type="entry name" value="VENT HOMEOBOX"/>
    <property type="match status" value="1"/>
</dbReference>
<evidence type="ECO:0000256" key="7">
    <source>
        <dbReference type="SAM" id="MobiDB-lite"/>
    </source>
</evidence>
<dbReference type="GO" id="GO:0003677">
    <property type="term" value="F:DNA binding"/>
    <property type="evidence" value="ECO:0007669"/>
    <property type="project" value="UniProtKB-UniRule"/>
</dbReference>
<keyword evidence="3 5" id="KW-0371">Homeobox</keyword>
<feature type="region of interest" description="Disordered" evidence="7">
    <location>
        <begin position="1"/>
        <end position="32"/>
    </location>
</feature>
<dbReference type="PRINTS" id="PR00024">
    <property type="entry name" value="HOMEOBOX"/>
</dbReference>
<reference evidence="9 10" key="1">
    <citation type="journal article" date="2019" name="Gigascience">
        <title>Whole-genome sequence of the oriental lung fluke Paragonimus westermani.</title>
        <authorList>
            <person name="Oey H."/>
            <person name="Zakrzewski M."/>
            <person name="Narain K."/>
            <person name="Devi K.R."/>
            <person name="Agatsuma T."/>
            <person name="Nawaratna S."/>
            <person name="Gobert G.N."/>
            <person name="Jones M.K."/>
            <person name="Ragan M.A."/>
            <person name="McManus D.P."/>
            <person name="Krause L."/>
        </authorList>
    </citation>
    <scope>NUCLEOTIDE SEQUENCE [LARGE SCALE GENOMIC DNA]</scope>
    <source>
        <strain evidence="9 10">IND2009</strain>
    </source>
</reference>
<evidence type="ECO:0000313" key="10">
    <source>
        <dbReference type="Proteomes" id="UP000324629"/>
    </source>
</evidence>
<feature type="compositionally biased region" description="Basic and acidic residues" evidence="7">
    <location>
        <begin position="1"/>
        <end position="14"/>
    </location>
</feature>
<name>A0A5J4P0Y9_9TREM</name>
<dbReference type="InterPro" id="IPR020479">
    <property type="entry name" value="HD_metazoa"/>
</dbReference>
<dbReference type="InterPro" id="IPR050848">
    <property type="entry name" value="Homeobox_TF"/>
</dbReference>
<evidence type="ECO:0000256" key="5">
    <source>
        <dbReference type="PROSITE-ProRule" id="PRU00108"/>
    </source>
</evidence>
<keyword evidence="10" id="KW-1185">Reference proteome</keyword>
<dbReference type="Proteomes" id="UP000324629">
    <property type="component" value="Unassembled WGS sequence"/>
</dbReference>
<dbReference type="PROSITE" id="PS50071">
    <property type="entry name" value="HOMEOBOX_2"/>
    <property type="match status" value="1"/>
</dbReference>
<evidence type="ECO:0000256" key="1">
    <source>
        <dbReference type="ARBA" id="ARBA00004123"/>
    </source>
</evidence>
<comment type="subcellular location">
    <subcellularLocation>
        <location evidence="1 5 6">Nucleus</location>
    </subcellularLocation>
</comment>